<dbReference type="InterPro" id="IPR053144">
    <property type="entry name" value="Acetyltransferase_Butenolide"/>
</dbReference>
<dbReference type="PANTHER" id="PTHR43233">
    <property type="entry name" value="FAMILY N-ACETYLTRANSFERASE, PUTATIVE (AFU_ORTHOLOGUE AFUA_6G03350)-RELATED"/>
    <property type="match status" value="1"/>
</dbReference>
<dbReference type="CDD" id="cd04301">
    <property type="entry name" value="NAT_SF"/>
    <property type="match status" value="1"/>
</dbReference>
<organism evidence="2 3">
    <name type="scientific">Vagococcus salmoninarum</name>
    <dbReference type="NCBI Taxonomy" id="2739"/>
    <lineage>
        <taxon>Bacteria</taxon>
        <taxon>Bacillati</taxon>
        <taxon>Bacillota</taxon>
        <taxon>Bacilli</taxon>
        <taxon>Lactobacillales</taxon>
        <taxon>Enterococcaceae</taxon>
        <taxon>Vagococcus</taxon>
    </lineage>
</organism>
<dbReference type="Gene3D" id="3.40.630.30">
    <property type="match status" value="1"/>
</dbReference>
<dbReference type="EMBL" id="NGJU01000016">
    <property type="protein sequence ID" value="RST94156.1"/>
    <property type="molecule type" value="Genomic_DNA"/>
</dbReference>
<gene>
    <name evidence="2" type="ORF">CBF35_10600</name>
</gene>
<evidence type="ECO:0000259" key="1">
    <source>
        <dbReference type="PROSITE" id="PS51186"/>
    </source>
</evidence>
<sequence>MPEAYRFSDNQVISQEQLLELYGSVGWTAYTDQPALLQQAVAKSLKVISLWQGEKLCGLIRVVGDGLTIIYIQDILVNPSFQKQGLGSQLMTKIFEAYPEVRQKVLLTEETPGTRRFYESLGFNSCDDGNVVAFGKFK</sequence>
<evidence type="ECO:0000313" key="3">
    <source>
        <dbReference type="Proteomes" id="UP000287239"/>
    </source>
</evidence>
<keyword evidence="3" id="KW-1185">Reference proteome</keyword>
<accession>A0A429ZKG5</accession>
<dbReference type="Proteomes" id="UP000287239">
    <property type="component" value="Unassembled WGS sequence"/>
</dbReference>
<name>A0A429ZKG5_9ENTE</name>
<dbReference type="GeneID" id="98568823"/>
<dbReference type="PROSITE" id="PS51186">
    <property type="entry name" value="GNAT"/>
    <property type="match status" value="1"/>
</dbReference>
<keyword evidence="2" id="KW-0808">Transferase</keyword>
<protein>
    <submittedName>
        <fullName evidence="2">GNAT family N-acetyltransferase</fullName>
    </submittedName>
</protein>
<dbReference type="GO" id="GO:0016747">
    <property type="term" value="F:acyltransferase activity, transferring groups other than amino-acyl groups"/>
    <property type="evidence" value="ECO:0007669"/>
    <property type="project" value="InterPro"/>
</dbReference>
<dbReference type="InterPro" id="IPR000182">
    <property type="entry name" value="GNAT_dom"/>
</dbReference>
<evidence type="ECO:0000313" key="2">
    <source>
        <dbReference type="EMBL" id="RST94156.1"/>
    </source>
</evidence>
<reference evidence="2 3" key="1">
    <citation type="submission" date="2017-05" db="EMBL/GenBank/DDBJ databases">
        <title>Vagococcus spp. assemblies.</title>
        <authorList>
            <person name="Gulvik C.A."/>
        </authorList>
    </citation>
    <scope>NUCLEOTIDE SEQUENCE [LARGE SCALE GENOMIC DNA]</scope>
    <source>
        <strain evidence="2 3">NCFB 2777</strain>
    </source>
</reference>
<proteinExistence type="predicted"/>
<dbReference type="RefSeq" id="WP_126780939.1">
    <property type="nucleotide sequence ID" value="NZ_CAUQJP010000125.1"/>
</dbReference>
<feature type="domain" description="N-acetyltransferase" evidence="1">
    <location>
        <begin position="5"/>
        <end position="138"/>
    </location>
</feature>
<dbReference type="AlphaFoldDB" id="A0A429ZKG5"/>
<dbReference type="OrthoDB" id="9775804at2"/>
<dbReference type="InterPro" id="IPR016181">
    <property type="entry name" value="Acyl_CoA_acyltransferase"/>
</dbReference>
<dbReference type="Pfam" id="PF13673">
    <property type="entry name" value="Acetyltransf_10"/>
    <property type="match status" value="1"/>
</dbReference>
<dbReference type="PANTHER" id="PTHR43233:SF1">
    <property type="entry name" value="FAMILY N-ACETYLTRANSFERASE, PUTATIVE (AFU_ORTHOLOGUE AFUA_6G03350)-RELATED"/>
    <property type="match status" value="1"/>
</dbReference>
<dbReference type="SUPFAM" id="SSF55729">
    <property type="entry name" value="Acyl-CoA N-acyltransferases (Nat)"/>
    <property type="match status" value="1"/>
</dbReference>
<comment type="caution">
    <text evidence="2">The sequence shown here is derived from an EMBL/GenBank/DDBJ whole genome shotgun (WGS) entry which is preliminary data.</text>
</comment>